<comment type="subcellular location">
    <subcellularLocation>
        <location evidence="1">Cell membrane</location>
        <topology evidence="1">Multi-pass membrane protein</topology>
    </subcellularLocation>
</comment>
<keyword evidence="2" id="KW-1003">Cell membrane</keyword>
<sequence>MPLLLLLFDTILLTTLIGLAIAAVLSAEPRSAVMLFIAFGLWLSLVWARLGAPDVALAEAAIGAGIGGALMLSAARRKVRRDSGGDPSHEPSGCDASGDPGGDPSSNPDNTAGEEAQ</sequence>
<dbReference type="RefSeq" id="WP_201243343.1">
    <property type="nucleotide sequence ID" value="NZ_NHSF01000008.1"/>
</dbReference>
<dbReference type="Proteomes" id="UP001296967">
    <property type="component" value="Unassembled WGS sequence"/>
</dbReference>
<evidence type="ECO:0000256" key="6">
    <source>
        <dbReference type="SAM" id="MobiDB-lite"/>
    </source>
</evidence>
<evidence type="ECO:0000256" key="5">
    <source>
        <dbReference type="ARBA" id="ARBA00023136"/>
    </source>
</evidence>
<evidence type="ECO:0000256" key="1">
    <source>
        <dbReference type="ARBA" id="ARBA00004651"/>
    </source>
</evidence>
<keyword evidence="5 7" id="KW-0472">Membrane</keyword>
<keyword evidence="4 7" id="KW-1133">Transmembrane helix</keyword>
<reference evidence="9" key="1">
    <citation type="submission" date="2017-05" db="EMBL/GenBank/DDBJ databases">
        <authorList>
            <person name="Imhoff J.F."/>
            <person name="Rahn T."/>
            <person name="Kuenzel S."/>
            <person name="Neulinger S.C."/>
        </authorList>
    </citation>
    <scope>NUCLEOTIDE SEQUENCE</scope>
    <source>
        <strain evidence="9">DSM 4395</strain>
    </source>
</reference>
<reference evidence="9" key="2">
    <citation type="journal article" date="2020" name="Microorganisms">
        <title>Osmotic Adaptation and Compatible Solute Biosynthesis of Phototrophic Bacteria as Revealed from Genome Analyses.</title>
        <authorList>
            <person name="Imhoff J.F."/>
            <person name="Rahn T."/>
            <person name="Kunzel S."/>
            <person name="Keller A."/>
            <person name="Neulinger S.C."/>
        </authorList>
    </citation>
    <scope>NUCLEOTIDE SEQUENCE</scope>
    <source>
        <strain evidence="9">DSM 4395</strain>
    </source>
</reference>
<accession>A0AAJ0XEA8</accession>
<evidence type="ECO:0000256" key="2">
    <source>
        <dbReference type="ARBA" id="ARBA00022475"/>
    </source>
</evidence>
<feature type="transmembrane region" description="Helical" evidence="7">
    <location>
        <begin position="6"/>
        <end position="25"/>
    </location>
</feature>
<dbReference type="Pfam" id="PF13244">
    <property type="entry name" value="MbhD"/>
    <property type="match status" value="1"/>
</dbReference>
<organism evidence="9 10">
    <name type="scientific">Halochromatium salexigens</name>
    <name type="common">Chromatium salexigens</name>
    <dbReference type="NCBI Taxonomy" id="49447"/>
    <lineage>
        <taxon>Bacteria</taxon>
        <taxon>Pseudomonadati</taxon>
        <taxon>Pseudomonadota</taxon>
        <taxon>Gammaproteobacteria</taxon>
        <taxon>Chromatiales</taxon>
        <taxon>Chromatiaceae</taxon>
        <taxon>Halochromatium</taxon>
    </lineage>
</organism>
<feature type="domain" description="MrpA C-terminal/MbhD" evidence="8">
    <location>
        <begin position="15"/>
        <end position="77"/>
    </location>
</feature>
<comment type="caution">
    <text evidence="9">The sequence shown here is derived from an EMBL/GenBank/DDBJ whole genome shotgun (WGS) entry which is preliminary data.</text>
</comment>
<keyword evidence="10" id="KW-1185">Reference proteome</keyword>
<evidence type="ECO:0000256" key="3">
    <source>
        <dbReference type="ARBA" id="ARBA00022692"/>
    </source>
</evidence>
<evidence type="ECO:0000313" key="10">
    <source>
        <dbReference type="Proteomes" id="UP001296967"/>
    </source>
</evidence>
<dbReference type="EMBL" id="NHSF01000008">
    <property type="protein sequence ID" value="MBK5929161.1"/>
    <property type="molecule type" value="Genomic_DNA"/>
</dbReference>
<dbReference type="GO" id="GO:0005886">
    <property type="term" value="C:plasma membrane"/>
    <property type="evidence" value="ECO:0007669"/>
    <property type="project" value="UniProtKB-SubCell"/>
</dbReference>
<evidence type="ECO:0000256" key="7">
    <source>
        <dbReference type="SAM" id="Phobius"/>
    </source>
</evidence>
<feature type="transmembrane region" description="Helical" evidence="7">
    <location>
        <begin position="56"/>
        <end position="75"/>
    </location>
</feature>
<gene>
    <name evidence="9" type="ORF">CCR82_01070</name>
</gene>
<feature type="transmembrane region" description="Helical" evidence="7">
    <location>
        <begin position="32"/>
        <end position="50"/>
    </location>
</feature>
<evidence type="ECO:0000259" key="8">
    <source>
        <dbReference type="Pfam" id="PF13244"/>
    </source>
</evidence>
<evidence type="ECO:0000256" key="4">
    <source>
        <dbReference type="ARBA" id="ARBA00022989"/>
    </source>
</evidence>
<evidence type="ECO:0000313" key="9">
    <source>
        <dbReference type="EMBL" id="MBK5929161.1"/>
    </source>
</evidence>
<name>A0AAJ0XEA8_HALSE</name>
<dbReference type="InterPro" id="IPR025383">
    <property type="entry name" value="MrpA_C/MbhD"/>
</dbReference>
<keyword evidence="3 7" id="KW-0812">Transmembrane</keyword>
<dbReference type="AlphaFoldDB" id="A0AAJ0XEA8"/>
<feature type="region of interest" description="Disordered" evidence="6">
    <location>
        <begin position="80"/>
        <end position="117"/>
    </location>
</feature>
<proteinExistence type="predicted"/>
<protein>
    <recommendedName>
        <fullName evidence="8">MrpA C-terminal/MbhD domain-containing protein</fullName>
    </recommendedName>
</protein>